<organism evidence="1 2">
    <name type="scientific">Rotaria magnacalcarata</name>
    <dbReference type="NCBI Taxonomy" id="392030"/>
    <lineage>
        <taxon>Eukaryota</taxon>
        <taxon>Metazoa</taxon>
        <taxon>Spiralia</taxon>
        <taxon>Gnathifera</taxon>
        <taxon>Rotifera</taxon>
        <taxon>Eurotatoria</taxon>
        <taxon>Bdelloidea</taxon>
        <taxon>Philodinida</taxon>
        <taxon>Philodinidae</taxon>
        <taxon>Rotaria</taxon>
    </lineage>
</organism>
<sequence>MIYIQEIITFTFSITTIDKDADAKYWLASDDIEGRFIIDDAHPYIYCYIDYFTDGISRCRISSIPL</sequence>
<accession>A0A814WF87</accession>
<protein>
    <submittedName>
        <fullName evidence="1">Uncharacterized protein</fullName>
    </submittedName>
</protein>
<dbReference type="Proteomes" id="UP000663855">
    <property type="component" value="Unassembled WGS sequence"/>
</dbReference>
<gene>
    <name evidence="1" type="ORF">CJN711_LOCUS12192</name>
</gene>
<reference evidence="1" key="1">
    <citation type="submission" date="2021-02" db="EMBL/GenBank/DDBJ databases">
        <authorList>
            <person name="Nowell W R."/>
        </authorList>
    </citation>
    <scope>NUCLEOTIDE SEQUENCE</scope>
</reference>
<feature type="non-terminal residue" evidence="1">
    <location>
        <position position="66"/>
    </location>
</feature>
<evidence type="ECO:0000313" key="1">
    <source>
        <dbReference type="EMBL" id="CAF1204505.1"/>
    </source>
</evidence>
<name>A0A814WF87_9BILA</name>
<dbReference type="AlphaFoldDB" id="A0A814WF87"/>
<comment type="caution">
    <text evidence="1">The sequence shown here is derived from an EMBL/GenBank/DDBJ whole genome shotgun (WGS) entry which is preliminary data.</text>
</comment>
<evidence type="ECO:0000313" key="2">
    <source>
        <dbReference type="Proteomes" id="UP000663855"/>
    </source>
</evidence>
<dbReference type="EMBL" id="CAJNOV010005313">
    <property type="protein sequence ID" value="CAF1204505.1"/>
    <property type="molecule type" value="Genomic_DNA"/>
</dbReference>
<proteinExistence type="predicted"/>